<feature type="compositionally biased region" description="Polar residues" evidence="7">
    <location>
        <begin position="40"/>
        <end position="51"/>
    </location>
</feature>
<evidence type="ECO:0000256" key="3">
    <source>
        <dbReference type="ARBA" id="ARBA00022723"/>
    </source>
</evidence>
<dbReference type="Gene3D" id="3.40.390.10">
    <property type="entry name" value="Collagenase (Catalytic Domain)"/>
    <property type="match status" value="1"/>
</dbReference>
<dbReference type="PANTHER" id="PTHR15910:SF1">
    <property type="entry name" value="ARCHAEMETZINCIN-2"/>
    <property type="match status" value="1"/>
</dbReference>
<dbReference type="EMBL" id="MU007040">
    <property type="protein sequence ID" value="KAF2430256.1"/>
    <property type="molecule type" value="Genomic_DNA"/>
</dbReference>
<evidence type="ECO:0000256" key="7">
    <source>
        <dbReference type="SAM" id="MobiDB-lite"/>
    </source>
</evidence>
<dbReference type="GO" id="GO:0008237">
    <property type="term" value="F:metallopeptidase activity"/>
    <property type="evidence" value="ECO:0007669"/>
    <property type="project" value="UniProtKB-KW"/>
</dbReference>
<dbReference type="SUPFAM" id="SSF55486">
    <property type="entry name" value="Metalloproteases ('zincins'), catalytic domain"/>
    <property type="match status" value="1"/>
</dbReference>
<name>A0A9P4NS46_9PEZI</name>
<dbReference type="CDD" id="cd11375">
    <property type="entry name" value="Peptidase_M54"/>
    <property type="match status" value="1"/>
</dbReference>
<dbReference type="PANTHER" id="PTHR15910">
    <property type="entry name" value="ARCHAEMETZINCIN"/>
    <property type="match status" value="1"/>
</dbReference>
<keyword evidence="2" id="KW-0645">Protease</keyword>
<feature type="region of interest" description="Disordered" evidence="7">
    <location>
        <begin position="1"/>
        <end position="86"/>
    </location>
</feature>
<evidence type="ECO:0000256" key="2">
    <source>
        <dbReference type="ARBA" id="ARBA00022670"/>
    </source>
</evidence>
<comment type="caution">
    <text evidence="8">The sequence shown here is derived from an EMBL/GenBank/DDBJ whole genome shotgun (WGS) entry which is preliminary data.</text>
</comment>
<keyword evidence="9" id="KW-1185">Reference proteome</keyword>
<evidence type="ECO:0000256" key="6">
    <source>
        <dbReference type="ARBA" id="ARBA00023049"/>
    </source>
</evidence>
<gene>
    <name evidence="8" type="ORF">EJ08DRAFT_589402</name>
</gene>
<evidence type="ECO:0000313" key="8">
    <source>
        <dbReference type="EMBL" id="KAF2430256.1"/>
    </source>
</evidence>
<keyword evidence="5" id="KW-0862">Zinc</keyword>
<dbReference type="OrthoDB" id="2365600at2759"/>
<dbReference type="GO" id="GO:0006508">
    <property type="term" value="P:proteolysis"/>
    <property type="evidence" value="ECO:0007669"/>
    <property type="project" value="UniProtKB-KW"/>
</dbReference>
<dbReference type="InterPro" id="IPR012962">
    <property type="entry name" value="Pept_M54_archaemetzincn"/>
</dbReference>
<accession>A0A9P4NS46</accession>
<feature type="region of interest" description="Disordered" evidence="7">
    <location>
        <begin position="305"/>
        <end position="332"/>
    </location>
</feature>
<comment type="cofactor">
    <cofactor evidence="1">
        <name>Zn(2+)</name>
        <dbReference type="ChEBI" id="CHEBI:29105"/>
    </cofactor>
</comment>
<organism evidence="8 9">
    <name type="scientific">Tothia fuscella</name>
    <dbReference type="NCBI Taxonomy" id="1048955"/>
    <lineage>
        <taxon>Eukaryota</taxon>
        <taxon>Fungi</taxon>
        <taxon>Dikarya</taxon>
        <taxon>Ascomycota</taxon>
        <taxon>Pezizomycotina</taxon>
        <taxon>Dothideomycetes</taxon>
        <taxon>Pleosporomycetidae</taxon>
        <taxon>Venturiales</taxon>
        <taxon>Cylindrosympodiaceae</taxon>
        <taxon>Tothia</taxon>
    </lineage>
</organism>
<protein>
    <submittedName>
        <fullName evidence="8">Uncharacterized protein</fullName>
    </submittedName>
</protein>
<keyword evidence="3" id="KW-0479">Metal-binding</keyword>
<evidence type="ECO:0000256" key="5">
    <source>
        <dbReference type="ARBA" id="ARBA00022833"/>
    </source>
</evidence>
<dbReference type="AlphaFoldDB" id="A0A9P4NS46"/>
<evidence type="ECO:0000256" key="4">
    <source>
        <dbReference type="ARBA" id="ARBA00022801"/>
    </source>
</evidence>
<reference evidence="8" key="1">
    <citation type="journal article" date="2020" name="Stud. Mycol.">
        <title>101 Dothideomycetes genomes: a test case for predicting lifestyles and emergence of pathogens.</title>
        <authorList>
            <person name="Haridas S."/>
            <person name="Albert R."/>
            <person name="Binder M."/>
            <person name="Bloem J."/>
            <person name="Labutti K."/>
            <person name="Salamov A."/>
            <person name="Andreopoulos B."/>
            <person name="Baker S."/>
            <person name="Barry K."/>
            <person name="Bills G."/>
            <person name="Bluhm B."/>
            <person name="Cannon C."/>
            <person name="Castanera R."/>
            <person name="Culley D."/>
            <person name="Daum C."/>
            <person name="Ezra D."/>
            <person name="Gonzalez J."/>
            <person name="Henrissat B."/>
            <person name="Kuo A."/>
            <person name="Liang C."/>
            <person name="Lipzen A."/>
            <person name="Lutzoni F."/>
            <person name="Magnuson J."/>
            <person name="Mondo S."/>
            <person name="Nolan M."/>
            <person name="Ohm R."/>
            <person name="Pangilinan J."/>
            <person name="Park H.-J."/>
            <person name="Ramirez L."/>
            <person name="Alfaro M."/>
            <person name="Sun H."/>
            <person name="Tritt A."/>
            <person name="Yoshinaga Y."/>
            <person name="Zwiers L.-H."/>
            <person name="Turgeon B."/>
            <person name="Goodwin S."/>
            <person name="Spatafora J."/>
            <person name="Crous P."/>
            <person name="Grigoriev I."/>
        </authorList>
    </citation>
    <scope>NUCLEOTIDE SEQUENCE</scope>
    <source>
        <strain evidence="8">CBS 130266</strain>
    </source>
</reference>
<evidence type="ECO:0000313" key="9">
    <source>
        <dbReference type="Proteomes" id="UP000800235"/>
    </source>
</evidence>
<keyword evidence="4" id="KW-0378">Hydrolase</keyword>
<dbReference type="Proteomes" id="UP000800235">
    <property type="component" value="Unassembled WGS sequence"/>
</dbReference>
<dbReference type="Pfam" id="PF07998">
    <property type="entry name" value="Peptidase_M54"/>
    <property type="match status" value="1"/>
</dbReference>
<proteinExistence type="predicted"/>
<dbReference type="GO" id="GO:0046872">
    <property type="term" value="F:metal ion binding"/>
    <property type="evidence" value="ECO:0007669"/>
    <property type="project" value="UniProtKB-KW"/>
</dbReference>
<dbReference type="InterPro" id="IPR024079">
    <property type="entry name" value="MetalloPept_cat_dom_sf"/>
</dbReference>
<sequence>MSSSSSSSPCSHRTILLTPSPHASLCNYTRPPPQKRVAATKSSGRTKTWTPTDEETEENLSSTFPGPLILPDDDLANDPKAPPQSYLSWKREKERNEVTEERRSIYVCGPPEMGGLESVRFWGDAVGVEREVDVQVKVEKPSTQDVIEYLAAFYHGMPVKPLPSPFAFGPWGLNPKASQQPKNIALKRKNTTTAIRTRACPDGLSQRQLNLNDILDACIDNLPKDAYSLLLLVEQDMYEDDDDDFCYGRTYGGSRVAVVSMARYNPRLDEAQDVERAHAWPGSHCERYVEGVLAGFDSGEKKSKLTVEGRVKGKAPHPTTQQQQQQQQDDSSPMRLAINAHTSLSFDPPSSTALTNLWLSRICKTSSHELGHCLGLDHCIYYACIMQSTASLAEDARQPPYLCPVDLAKMLGATGTGEKERHERLLKYCRGKSEVQFFVAFAAWLEGRSRGLEGKADDV</sequence>
<evidence type="ECO:0000256" key="1">
    <source>
        <dbReference type="ARBA" id="ARBA00001947"/>
    </source>
</evidence>
<keyword evidence="6" id="KW-0482">Metalloprotease</keyword>